<proteinExistence type="predicted"/>
<comment type="caution">
    <text evidence="1">The sequence shown here is derived from an EMBL/GenBank/DDBJ whole genome shotgun (WGS) entry which is preliminary data.</text>
</comment>
<gene>
    <name evidence="1" type="ORF">HMPREF1052_0768</name>
</gene>
<dbReference type="Proteomes" id="UP000006457">
    <property type="component" value="Unassembled WGS sequence"/>
</dbReference>
<dbReference type="SFLD" id="SFLDS00003">
    <property type="entry name" value="Haloacid_Dehalogenase"/>
    <property type="match status" value="1"/>
</dbReference>
<dbReference type="InterPro" id="IPR036412">
    <property type="entry name" value="HAD-like_sf"/>
</dbReference>
<dbReference type="NCBIfam" id="NF006976">
    <property type="entry name" value="PRK09449.1"/>
    <property type="match status" value="1"/>
</dbReference>
<dbReference type="GO" id="GO:0008253">
    <property type="term" value="F:5'-nucleotidase activity"/>
    <property type="evidence" value="ECO:0007669"/>
    <property type="project" value="InterPro"/>
</dbReference>
<dbReference type="EMBL" id="AJSX01000047">
    <property type="protein sequence ID" value="EIJ67366.1"/>
    <property type="molecule type" value="Genomic_DNA"/>
</dbReference>
<dbReference type="AlphaFoldDB" id="I3D6M3"/>
<reference evidence="1 2" key="1">
    <citation type="submission" date="2012-03" db="EMBL/GenBank/DDBJ databases">
        <authorList>
            <person name="Harkins D.M."/>
            <person name="Madupu R."/>
            <person name="Durkin A.S."/>
            <person name="Torralba M."/>
            <person name="Methe B."/>
            <person name="Sutton G.G."/>
            <person name="Nelson K.E."/>
        </authorList>
    </citation>
    <scope>NUCLEOTIDE SEQUENCE [LARGE SCALE GENOMIC DNA]</scope>
    <source>
        <strain evidence="1 2">CCUG 2042</strain>
    </source>
</reference>
<dbReference type="PRINTS" id="PR00413">
    <property type="entry name" value="HADHALOGNASE"/>
</dbReference>
<dbReference type="NCBIfam" id="TIGR01549">
    <property type="entry name" value="HAD-SF-IA-v1"/>
    <property type="match status" value="1"/>
</dbReference>
<dbReference type="PANTHER" id="PTHR47478:SF1">
    <property type="entry name" value="PYRIMIDINE 5'-NUCLEOTIDASE YJJG"/>
    <property type="match status" value="1"/>
</dbReference>
<dbReference type="eggNOG" id="COG1011">
    <property type="taxonomic scope" value="Bacteria"/>
</dbReference>
<dbReference type="OrthoDB" id="148966at2"/>
<dbReference type="PANTHER" id="PTHR47478">
    <property type="match status" value="1"/>
</dbReference>
<dbReference type="NCBIfam" id="TIGR02254">
    <property type="entry name" value="YjjG_YfnB"/>
    <property type="match status" value="1"/>
</dbReference>
<evidence type="ECO:0000313" key="2">
    <source>
        <dbReference type="Proteomes" id="UP000006457"/>
    </source>
</evidence>
<accession>I3D6M3</accession>
<keyword evidence="1" id="KW-0378">Hydrolase</keyword>
<organism evidence="1 2">
    <name type="scientific">Pasteurella bettyae CCUG 2042</name>
    <dbReference type="NCBI Taxonomy" id="1095749"/>
    <lineage>
        <taxon>Bacteria</taxon>
        <taxon>Pseudomonadati</taxon>
        <taxon>Pseudomonadota</taxon>
        <taxon>Gammaproteobacteria</taxon>
        <taxon>Pasteurellales</taxon>
        <taxon>Pasteurellaceae</taxon>
        <taxon>Pasteurella</taxon>
    </lineage>
</organism>
<sequence>MKYEWIFFDADETLFSFNAFEGLQKMFADHNLTFSEEDFLAYEKVNKPLWVKYQNAEITAEQIQTIRFEPWEKRLGKPASEINQDYMNSLSDLCHPLEGVVETINQLEQKAKLAIITNGFTALQQLRLNKTGLAEHFQFITISQEVGIAKPDARIFEYSLKRAHIQNKSNVIMVGDNLHSDILGGHNAGIDTCWISYNKTNDTEIKPTYSINKFTELLKIL</sequence>
<evidence type="ECO:0000313" key="1">
    <source>
        <dbReference type="EMBL" id="EIJ67366.1"/>
    </source>
</evidence>
<dbReference type="NCBIfam" id="TIGR01509">
    <property type="entry name" value="HAD-SF-IA-v3"/>
    <property type="match status" value="1"/>
</dbReference>
<name>I3D6M3_9PAST</name>
<dbReference type="Gene3D" id="3.40.50.1000">
    <property type="entry name" value="HAD superfamily/HAD-like"/>
    <property type="match status" value="1"/>
</dbReference>
<dbReference type="InterPro" id="IPR023198">
    <property type="entry name" value="PGP-like_dom2"/>
</dbReference>
<dbReference type="SFLD" id="SFLDG01129">
    <property type="entry name" value="C1.5:_HAD__Beta-PGM__Phosphata"/>
    <property type="match status" value="1"/>
</dbReference>
<dbReference type="Pfam" id="PF00702">
    <property type="entry name" value="Hydrolase"/>
    <property type="match status" value="1"/>
</dbReference>
<dbReference type="InterPro" id="IPR023214">
    <property type="entry name" value="HAD_sf"/>
</dbReference>
<dbReference type="SUPFAM" id="SSF56784">
    <property type="entry name" value="HAD-like"/>
    <property type="match status" value="1"/>
</dbReference>
<dbReference type="InterPro" id="IPR052550">
    <property type="entry name" value="Pyrimidine_5'-ntase_YjjG"/>
</dbReference>
<dbReference type="SFLD" id="SFLDG01135">
    <property type="entry name" value="C1.5.6:_HAD__Beta-PGM__Phospha"/>
    <property type="match status" value="1"/>
</dbReference>
<dbReference type="InterPro" id="IPR011951">
    <property type="entry name" value="HAD-SF_hydro_IA_YjjG/PynA"/>
</dbReference>
<keyword evidence="2" id="KW-1185">Reference proteome</keyword>
<dbReference type="RefSeq" id="WP_005761856.1">
    <property type="nucleotide sequence ID" value="NZ_AJSX01000047.1"/>
</dbReference>
<dbReference type="InterPro" id="IPR006439">
    <property type="entry name" value="HAD-SF_hydro_IA"/>
</dbReference>
<dbReference type="Gene3D" id="1.10.150.240">
    <property type="entry name" value="Putative phosphatase, domain 2"/>
    <property type="match status" value="1"/>
</dbReference>
<dbReference type="PATRIC" id="fig|1095749.3.peg.2100"/>
<protein>
    <submittedName>
        <fullName evidence="1">HAD hydrolase, TIGR02254 family</fullName>
    </submittedName>
</protein>